<accession>A0A7W4VEX5</accession>
<name>A0A7W4VEX5_9BURK</name>
<dbReference type="EMBL" id="JACHWF010000006">
    <property type="protein sequence ID" value="MBB3009848.1"/>
    <property type="molecule type" value="Genomic_DNA"/>
</dbReference>
<comment type="caution">
    <text evidence="1">The sequence shown here is derived from an EMBL/GenBank/DDBJ whole genome shotgun (WGS) entry which is preliminary data.</text>
</comment>
<dbReference type="AlphaFoldDB" id="A0A7W4VEX5"/>
<keyword evidence="2" id="KW-1185">Reference proteome</keyword>
<proteinExistence type="predicted"/>
<sequence length="117" mass="13472">MELFELGFDRGQIRVNGLIEQARLLGIELLAALTEFQALEYRDLVRELVDTRLAVTQLTIFLTDLCDQLSSQCPKLFRAEVVEVCWRVHMASLPEPNPPWNRNCLRPGERPYTTQIA</sequence>
<reference evidence="1 2" key="1">
    <citation type="submission" date="2020-08" db="EMBL/GenBank/DDBJ databases">
        <title>Genomic Encyclopedia of Type Strains, Phase IV (KMG-V): Genome sequencing to study the core and pangenomes of soil and plant-associated prokaryotes.</title>
        <authorList>
            <person name="Whitman W."/>
        </authorList>
    </citation>
    <scope>NUCLEOTIDE SEQUENCE [LARGE SCALE GENOMIC DNA]</scope>
    <source>
        <strain evidence="1 2">SLV-2362</strain>
    </source>
</reference>
<organism evidence="1 2">
    <name type="scientific">Cupriavidus alkaliphilus</name>
    <dbReference type="NCBI Taxonomy" id="942866"/>
    <lineage>
        <taxon>Bacteria</taxon>
        <taxon>Pseudomonadati</taxon>
        <taxon>Pseudomonadota</taxon>
        <taxon>Betaproteobacteria</taxon>
        <taxon>Burkholderiales</taxon>
        <taxon>Burkholderiaceae</taxon>
        <taxon>Cupriavidus</taxon>
    </lineage>
</organism>
<gene>
    <name evidence="1" type="ORF">FHX61_004524</name>
</gene>
<dbReference type="Proteomes" id="UP000578036">
    <property type="component" value="Unassembled WGS sequence"/>
</dbReference>
<evidence type="ECO:0000313" key="1">
    <source>
        <dbReference type="EMBL" id="MBB3009848.1"/>
    </source>
</evidence>
<protein>
    <submittedName>
        <fullName evidence="1">Uncharacterized protein</fullName>
    </submittedName>
</protein>
<evidence type="ECO:0000313" key="2">
    <source>
        <dbReference type="Proteomes" id="UP000578036"/>
    </source>
</evidence>